<dbReference type="GO" id="GO:0005516">
    <property type="term" value="F:calmodulin binding"/>
    <property type="evidence" value="ECO:0007669"/>
    <property type="project" value="UniProtKB-KW"/>
</dbReference>
<dbReference type="FunFam" id="1.20.58.530:FF:000013">
    <property type="entry name" value="Unconventional myosin-XIX"/>
    <property type="match status" value="1"/>
</dbReference>
<evidence type="ECO:0000256" key="6">
    <source>
        <dbReference type="ARBA" id="ARBA00023123"/>
    </source>
</evidence>
<evidence type="ECO:0000256" key="9">
    <source>
        <dbReference type="ARBA" id="ARBA00060862"/>
    </source>
</evidence>
<evidence type="ECO:0000256" key="2">
    <source>
        <dbReference type="ARBA" id="ARBA00022741"/>
    </source>
</evidence>
<dbReference type="InterPro" id="IPR001609">
    <property type="entry name" value="Myosin_head_motor_dom-like"/>
</dbReference>
<dbReference type="Gene3D" id="3.40.850.10">
    <property type="entry name" value="Kinesin motor domain"/>
    <property type="match status" value="1"/>
</dbReference>
<dbReference type="Pfam" id="PF25369">
    <property type="entry name" value="SH3_VIII-1_N"/>
    <property type="match status" value="1"/>
</dbReference>
<proteinExistence type="inferred from homology"/>
<protein>
    <recommendedName>
        <fullName evidence="17">Myosin-2</fullName>
    </recommendedName>
</protein>
<dbReference type="PANTHER" id="PTHR13140:SF706">
    <property type="entry name" value="DILUTE CLASS UNCONVENTIONAL MYOSIN, ISOFORM C"/>
    <property type="match status" value="1"/>
</dbReference>
<dbReference type="InterPro" id="IPR036961">
    <property type="entry name" value="Kinesin_motor_dom_sf"/>
</dbReference>
<dbReference type="Gene3D" id="1.10.10.820">
    <property type="match status" value="1"/>
</dbReference>
<feature type="region of interest" description="Disordered" evidence="12">
    <location>
        <begin position="1"/>
        <end position="72"/>
    </location>
</feature>
<evidence type="ECO:0000256" key="8">
    <source>
        <dbReference type="ARBA" id="ARBA00023203"/>
    </source>
</evidence>
<dbReference type="SMART" id="SM00015">
    <property type="entry name" value="IQ"/>
    <property type="match status" value="3"/>
</dbReference>
<evidence type="ECO:0000256" key="5">
    <source>
        <dbReference type="ARBA" id="ARBA00023054"/>
    </source>
</evidence>
<feature type="region of interest" description="Disordered" evidence="12">
    <location>
        <begin position="1087"/>
        <end position="1121"/>
    </location>
</feature>
<dbReference type="EMBL" id="JAXIOK010000016">
    <property type="protein sequence ID" value="KAK4753301.1"/>
    <property type="molecule type" value="Genomic_DNA"/>
</dbReference>
<dbReference type="InterPro" id="IPR036022">
    <property type="entry name" value="MYSc_Myo8"/>
</dbReference>
<evidence type="ECO:0000259" key="14">
    <source>
        <dbReference type="PROSITE" id="PS51844"/>
    </source>
</evidence>
<gene>
    <name evidence="15" type="ORF">SAY87_022099</name>
</gene>
<evidence type="ECO:0000313" key="15">
    <source>
        <dbReference type="EMBL" id="KAK4753301.1"/>
    </source>
</evidence>
<dbReference type="Proteomes" id="UP001345219">
    <property type="component" value="Chromosome 16"/>
</dbReference>
<dbReference type="InterPro" id="IPR004009">
    <property type="entry name" value="SH3_Myosin"/>
</dbReference>
<dbReference type="GO" id="GO:0005524">
    <property type="term" value="F:ATP binding"/>
    <property type="evidence" value="ECO:0007669"/>
    <property type="project" value="UniProtKB-UniRule"/>
</dbReference>
<name>A0AAN7PSY0_9MYRT</name>
<feature type="region of interest" description="Actin-binding" evidence="10">
    <location>
        <begin position="772"/>
        <end position="794"/>
    </location>
</feature>
<dbReference type="GO" id="GO:0016459">
    <property type="term" value="C:myosin complex"/>
    <property type="evidence" value="ECO:0007669"/>
    <property type="project" value="UniProtKB-KW"/>
</dbReference>
<evidence type="ECO:0000256" key="7">
    <source>
        <dbReference type="ARBA" id="ARBA00023175"/>
    </source>
</evidence>
<evidence type="ECO:0000256" key="12">
    <source>
        <dbReference type="SAM" id="MobiDB-lite"/>
    </source>
</evidence>
<dbReference type="InterPro" id="IPR057535">
    <property type="entry name" value="MYO1-3_N_SH3"/>
</dbReference>
<dbReference type="GO" id="GO:0016020">
    <property type="term" value="C:membrane"/>
    <property type="evidence" value="ECO:0007669"/>
    <property type="project" value="TreeGrafter"/>
</dbReference>
<keyword evidence="3 10" id="KW-0067">ATP-binding</keyword>
<dbReference type="PROSITE" id="PS51456">
    <property type="entry name" value="MYOSIN_MOTOR"/>
    <property type="match status" value="1"/>
</dbReference>
<dbReference type="GO" id="GO:0005737">
    <property type="term" value="C:cytoplasm"/>
    <property type="evidence" value="ECO:0007669"/>
    <property type="project" value="TreeGrafter"/>
</dbReference>
<dbReference type="Gene3D" id="1.20.5.190">
    <property type="match status" value="1"/>
</dbReference>
<dbReference type="InterPro" id="IPR027417">
    <property type="entry name" value="P-loop_NTPase"/>
</dbReference>
<evidence type="ECO:0000256" key="1">
    <source>
        <dbReference type="ARBA" id="ARBA00022737"/>
    </source>
</evidence>
<accession>A0AAN7PSY0</accession>
<dbReference type="GO" id="GO:0007015">
    <property type="term" value="P:actin filament organization"/>
    <property type="evidence" value="ECO:0007669"/>
    <property type="project" value="TreeGrafter"/>
</dbReference>
<dbReference type="InterPro" id="IPR000048">
    <property type="entry name" value="IQ_motif_EF-hand-BS"/>
</dbReference>
<evidence type="ECO:0000313" key="16">
    <source>
        <dbReference type="Proteomes" id="UP001345219"/>
    </source>
</evidence>
<dbReference type="Pfam" id="PF00612">
    <property type="entry name" value="IQ"/>
    <property type="match status" value="2"/>
</dbReference>
<dbReference type="PRINTS" id="PR00193">
    <property type="entry name" value="MYOSINHEAVY"/>
</dbReference>
<evidence type="ECO:0000256" key="11">
    <source>
        <dbReference type="SAM" id="Coils"/>
    </source>
</evidence>
<evidence type="ECO:0008006" key="17">
    <source>
        <dbReference type="Google" id="ProtNLM"/>
    </source>
</evidence>
<feature type="compositionally biased region" description="Basic and acidic residues" evidence="12">
    <location>
        <begin position="1095"/>
        <end position="1105"/>
    </location>
</feature>
<evidence type="ECO:0000256" key="4">
    <source>
        <dbReference type="ARBA" id="ARBA00022860"/>
    </source>
</evidence>
<sequence>MMLSAASPHSIARSSLEEMLESLRRRDDAESPKDLPPALPARPTSRARLPSSRQRSLPMTSQVQNGYKNNNLNSNNQLDFTLIEVTKANEDSKRKEKDFASSMCSFGSKKSKKDPNLESPYRIGAEEVEKEGIRCSTKTIVPGSDSCLAFKIKEPEWEDSIGYFIKKKLSIWCQIVSGHWESGTILSTSGDNACVSLSNGDTIKVPIGELLPANPDILEGVEDLIQLSYLNEPSVLHNLQFRYSQDMIYSKAGPVLIAINPFKNTQIYGKGVVASYRQKTARNAHVYDVADAAYSEMLRDEVNQSIIISGESGAGKTETAKIAMQYLAALAGGDTVGIEHEILQTSCILEAFGNSKTSRNDNSSRFGKFIEIHFSTSGKICGAKIQTFLLEKSRVVQLAKGERSYHVLYQLCAGAPSSLKERLNLKLAQEYNYLNQSGCLTIDGVDDGKRFHTLQEAMDIVRIVKHDQEAVFTMLAAVLWLGNISFQVIDSENHVDVVTDEAVTVAAKLIGCSVNDLVLALSCRKIVVGKDNFSKKLTLQQANDRRDALAKFLYASLFDWLVEQINKSLEVGKRCTGKAINILDIYGFESFKKNSFEQFCINYANERLQQHFNRHLFKLEQEDYEVDGIDWTKVDFEDNQDCLNLIEKKPLGILSLLDEESNFPKATDLTFANKLKEHLNSNPCFKGGKDGLFCIHHYAGEVTYDTCGFLEKNRDPVLPDLIKFLSSSSHHLPQLFASRTLDQSPKAGNPYNPSNPIDSQRQSVGMKFKGQLFNLMHQLETTKPHFVRCIKPNNKQTPGLYEKDLVLQQLRCCGVIEVVRISRSGFPTRILHQEFAERYGILLMDANVSKDPLSISVAILQQFNILPEMYQVGYTKLYLRTGQIALLEDKRKQFLQDIVRVQKCFRGHRARIHFCGLQDGVKALQSFIRGEIARKKFQAVKRKSTTSPSKTLFVAEQMEIIYLQSVIRGCLARKQLDQLHKLKVGSETLKLRAKSSKKISGLKDVTMEQVQVLPIALAELERRVLKAEADLEQKEDENASLRDQLRQYETKWSDFEARMKSMEEVWQKQMASLQMSLSAARKSLITGDHNAAPPKRIEAPPPHDYDSEDTASMGSRTPVGTGTVQIKYSATIPALRSGRDTNTNGALNSVNDLFKEFELRKQKFDDDAQALGQEGHKSSELSFQNSNPDEELRKLKTRFESWKKEYKVRLRETKSRLHKLGHLEADKGRKWWGKMR</sequence>
<keyword evidence="1" id="KW-0677">Repeat</keyword>
<dbReference type="Gene3D" id="1.20.120.720">
    <property type="entry name" value="Myosin VI head, motor domain, U50 subdomain"/>
    <property type="match status" value="1"/>
</dbReference>
<dbReference type="FunFam" id="1.10.10.820:FF:000001">
    <property type="entry name" value="Myosin heavy chain"/>
    <property type="match status" value="1"/>
</dbReference>
<keyword evidence="5 11" id="KW-0175">Coiled coil</keyword>
<dbReference type="Pfam" id="PF00063">
    <property type="entry name" value="Myosin_head"/>
    <property type="match status" value="1"/>
</dbReference>
<keyword evidence="8 10" id="KW-0009">Actin-binding</keyword>
<feature type="compositionally biased region" description="Basic and acidic residues" evidence="12">
    <location>
        <begin position="21"/>
        <end position="33"/>
    </location>
</feature>
<feature type="coiled-coil region" evidence="11">
    <location>
        <begin position="1015"/>
        <end position="1051"/>
    </location>
</feature>
<dbReference type="SMART" id="SM00242">
    <property type="entry name" value="MYSc"/>
    <property type="match status" value="1"/>
</dbReference>
<dbReference type="GO" id="GO:0051015">
    <property type="term" value="F:actin filament binding"/>
    <property type="evidence" value="ECO:0007669"/>
    <property type="project" value="TreeGrafter"/>
</dbReference>
<feature type="compositionally biased region" description="Polar residues" evidence="12">
    <location>
        <begin position="1110"/>
        <end position="1121"/>
    </location>
</feature>
<dbReference type="CDD" id="cd01383">
    <property type="entry name" value="MYSc_Myo8"/>
    <property type="match status" value="1"/>
</dbReference>
<dbReference type="GO" id="GO:0030048">
    <property type="term" value="P:actin filament-based movement"/>
    <property type="evidence" value="ECO:0007669"/>
    <property type="project" value="UniProtKB-ARBA"/>
</dbReference>
<dbReference type="GO" id="GO:0000146">
    <property type="term" value="F:microfilament motor activity"/>
    <property type="evidence" value="ECO:0007669"/>
    <property type="project" value="TreeGrafter"/>
</dbReference>
<keyword evidence="7 10" id="KW-0505">Motor protein</keyword>
<organism evidence="15 16">
    <name type="scientific">Trapa incisa</name>
    <dbReference type="NCBI Taxonomy" id="236973"/>
    <lineage>
        <taxon>Eukaryota</taxon>
        <taxon>Viridiplantae</taxon>
        <taxon>Streptophyta</taxon>
        <taxon>Embryophyta</taxon>
        <taxon>Tracheophyta</taxon>
        <taxon>Spermatophyta</taxon>
        <taxon>Magnoliopsida</taxon>
        <taxon>eudicotyledons</taxon>
        <taxon>Gunneridae</taxon>
        <taxon>Pentapetalae</taxon>
        <taxon>rosids</taxon>
        <taxon>malvids</taxon>
        <taxon>Myrtales</taxon>
        <taxon>Lythraceae</taxon>
        <taxon>Trapa</taxon>
    </lineage>
</organism>
<comment type="caution">
    <text evidence="15">The sequence shown here is derived from an EMBL/GenBank/DDBJ whole genome shotgun (WGS) entry which is preliminary data.</text>
</comment>
<reference evidence="15 16" key="1">
    <citation type="journal article" date="2023" name="Hortic Res">
        <title>Pangenome of water caltrop reveals structural variations and asymmetric subgenome divergence after allopolyploidization.</title>
        <authorList>
            <person name="Zhang X."/>
            <person name="Chen Y."/>
            <person name="Wang L."/>
            <person name="Yuan Y."/>
            <person name="Fang M."/>
            <person name="Shi L."/>
            <person name="Lu R."/>
            <person name="Comes H.P."/>
            <person name="Ma Y."/>
            <person name="Chen Y."/>
            <person name="Huang G."/>
            <person name="Zhou Y."/>
            <person name="Zheng Z."/>
            <person name="Qiu Y."/>
        </authorList>
    </citation>
    <scope>NUCLEOTIDE SEQUENCE [LARGE SCALE GENOMIC DNA]</scope>
    <source>
        <tissue evidence="15">Roots</tissue>
    </source>
</reference>
<keyword evidence="16" id="KW-1185">Reference proteome</keyword>
<evidence type="ECO:0000256" key="3">
    <source>
        <dbReference type="ARBA" id="ARBA00022840"/>
    </source>
</evidence>
<keyword evidence="6 10" id="KW-0518">Myosin</keyword>
<dbReference type="PROSITE" id="PS51844">
    <property type="entry name" value="SH3_LIKE"/>
    <property type="match status" value="1"/>
</dbReference>
<dbReference type="SUPFAM" id="SSF52540">
    <property type="entry name" value="P-loop containing nucleoside triphosphate hydrolases"/>
    <property type="match status" value="1"/>
</dbReference>
<comment type="similarity">
    <text evidence="9">Belongs to the TRAFAC class myosin-kinesin ATPase superfamily. Myosin family. Plant myosin class VIII subfamily.</text>
</comment>
<evidence type="ECO:0000256" key="10">
    <source>
        <dbReference type="PROSITE-ProRule" id="PRU00782"/>
    </source>
</evidence>
<dbReference type="Gene3D" id="6.20.240.20">
    <property type="match status" value="1"/>
</dbReference>
<feature type="binding site" evidence="10">
    <location>
        <begin position="310"/>
        <end position="317"/>
    </location>
    <ligand>
        <name>ATP</name>
        <dbReference type="ChEBI" id="CHEBI:30616"/>
    </ligand>
</feature>
<feature type="region of interest" description="Disordered" evidence="12">
    <location>
        <begin position="741"/>
        <end position="761"/>
    </location>
</feature>
<feature type="compositionally biased region" description="Polar residues" evidence="12">
    <location>
        <begin position="751"/>
        <end position="761"/>
    </location>
</feature>
<feature type="domain" description="Myosin N-terminal SH3-like" evidence="14">
    <location>
        <begin position="166"/>
        <end position="215"/>
    </location>
</feature>
<feature type="domain" description="Myosin motor" evidence="13">
    <location>
        <begin position="219"/>
        <end position="892"/>
    </location>
</feature>
<dbReference type="AlphaFoldDB" id="A0AAN7PSY0"/>
<dbReference type="PANTHER" id="PTHR13140">
    <property type="entry name" value="MYOSIN"/>
    <property type="match status" value="1"/>
</dbReference>
<keyword evidence="2 10" id="KW-0547">Nucleotide-binding</keyword>
<keyword evidence="4" id="KW-0112">Calmodulin-binding</keyword>
<evidence type="ECO:0000259" key="13">
    <source>
        <dbReference type="PROSITE" id="PS51456"/>
    </source>
</evidence>
<dbReference type="PROSITE" id="PS50096">
    <property type="entry name" value="IQ"/>
    <property type="match status" value="3"/>
</dbReference>
<dbReference type="Gene3D" id="1.20.58.530">
    <property type="match status" value="1"/>
</dbReference>
<feature type="compositionally biased region" description="Polar residues" evidence="12">
    <location>
        <begin position="51"/>
        <end position="64"/>
    </location>
</feature>